<dbReference type="RefSeq" id="WP_274702707.1">
    <property type="nucleotide sequence ID" value="NZ_JAQSVD010000001.1"/>
</dbReference>
<sequence length="240" mass="28468">MRYYEYSQKQLEQKANELNIAFDKDRLLYPKPIDVYDVVDFIGCTPDWVYLSPTQIYLGMTVYKDGYWWVWPKPYYEEGMIPQKIPVYAGTILIDQTLSDGNDRTRENFTVIHECFHHILHAKCFRNKEANYQHFCEKKAFRAETGKKRPMSAIEIIEYQANYCAAAFLMPEEAIKKLFLEKMKITKIPDKPIKITLSIECIISEMAELFCVNYMPMKYRLQSLNLLSTQQFTIDEYFCI</sequence>
<proteinExistence type="predicted"/>
<dbReference type="EMBL" id="JAQSVD010000001">
    <property type="protein sequence ID" value="MDE1468875.1"/>
    <property type="molecule type" value="Genomic_DNA"/>
</dbReference>
<comment type="caution">
    <text evidence="2">The sequence shown here is derived from an EMBL/GenBank/DDBJ whole genome shotgun (WGS) entry which is preliminary data.</text>
</comment>
<dbReference type="PANTHER" id="PTHR43236">
    <property type="entry name" value="ANTITOXIN HIGA1"/>
    <property type="match status" value="1"/>
</dbReference>
<dbReference type="InterPro" id="IPR010359">
    <property type="entry name" value="IrrE_HExxH"/>
</dbReference>
<evidence type="ECO:0000259" key="1">
    <source>
        <dbReference type="Pfam" id="PF06114"/>
    </source>
</evidence>
<accession>A0ABT5ULJ4</accession>
<dbReference type="InterPro" id="IPR052345">
    <property type="entry name" value="Rad_response_metalloprotease"/>
</dbReference>
<dbReference type="PANTHER" id="PTHR43236:SF1">
    <property type="entry name" value="BLL7220 PROTEIN"/>
    <property type="match status" value="1"/>
</dbReference>
<feature type="domain" description="IrrE N-terminal-like" evidence="1">
    <location>
        <begin position="98"/>
        <end position="218"/>
    </location>
</feature>
<dbReference type="Proteomes" id="UP001215087">
    <property type="component" value="Unassembled WGS sequence"/>
</dbReference>
<organism evidence="2 3">
    <name type="scientific">Eubacterium limosum</name>
    <dbReference type="NCBI Taxonomy" id="1736"/>
    <lineage>
        <taxon>Bacteria</taxon>
        <taxon>Bacillati</taxon>
        <taxon>Bacillota</taxon>
        <taxon>Clostridia</taxon>
        <taxon>Eubacteriales</taxon>
        <taxon>Eubacteriaceae</taxon>
        <taxon>Eubacterium</taxon>
    </lineage>
</organism>
<keyword evidence="3" id="KW-1185">Reference proteome</keyword>
<protein>
    <submittedName>
        <fullName evidence="2">ImmA/IrrE family metallo-endopeptidase</fullName>
    </submittedName>
</protein>
<dbReference type="Gene3D" id="1.10.10.2910">
    <property type="match status" value="1"/>
</dbReference>
<gene>
    <name evidence="2" type="ORF">PTZ04_01270</name>
</gene>
<dbReference type="Pfam" id="PF06114">
    <property type="entry name" value="Peptidase_M78"/>
    <property type="match status" value="1"/>
</dbReference>
<evidence type="ECO:0000313" key="3">
    <source>
        <dbReference type="Proteomes" id="UP001215087"/>
    </source>
</evidence>
<name>A0ABT5ULJ4_EUBLI</name>
<reference evidence="2 3" key="1">
    <citation type="submission" date="2023-02" db="EMBL/GenBank/DDBJ databases">
        <title>Comparative genome analysis of Eubacterium limosum species.</title>
        <authorList>
            <person name="Bak J.E."/>
        </authorList>
    </citation>
    <scope>NUCLEOTIDE SEQUENCE [LARGE SCALE GENOMIC DNA]</scope>
    <source>
        <strain evidence="2 3">KGMB01548</strain>
    </source>
</reference>
<evidence type="ECO:0000313" key="2">
    <source>
        <dbReference type="EMBL" id="MDE1468875.1"/>
    </source>
</evidence>